<dbReference type="SUPFAM" id="SSF81383">
    <property type="entry name" value="F-box domain"/>
    <property type="match status" value="1"/>
</dbReference>
<dbReference type="InterPro" id="IPR017451">
    <property type="entry name" value="F-box-assoc_interact_dom"/>
</dbReference>
<feature type="region of interest" description="Disordered" evidence="1">
    <location>
        <begin position="372"/>
        <end position="396"/>
    </location>
</feature>
<keyword evidence="4" id="KW-1185">Reference proteome</keyword>
<dbReference type="InterPro" id="IPR001810">
    <property type="entry name" value="F-box_dom"/>
</dbReference>
<dbReference type="InterPro" id="IPR013187">
    <property type="entry name" value="F-box-assoc_dom_typ3"/>
</dbReference>
<dbReference type="Gene3D" id="1.20.1280.50">
    <property type="match status" value="1"/>
</dbReference>
<feature type="compositionally biased region" description="Low complexity" evidence="1">
    <location>
        <begin position="385"/>
        <end position="396"/>
    </location>
</feature>
<dbReference type="NCBIfam" id="TIGR01640">
    <property type="entry name" value="F_box_assoc_1"/>
    <property type="match status" value="1"/>
</dbReference>
<protein>
    <recommendedName>
        <fullName evidence="2">F-box domain-containing protein</fullName>
    </recommendedName>
</protein>
<proteinExistence type="predicted"/>
<dbReference type="PANTHER" id="PTHR31111">
    <property type="entry name" value="BNAA05G37150D PROTEIN-RELATED"/>
    <property type="match status" value="1"/>
</dbReference>
<dbReference type="EMBL" id="JACEFO010002818">
    <property type="protein sequence ID" value="KAF8648161.1"/>
    <property type="molecule type" value="Genomic_DNA"/>
</dbReference>
<name>A0A835DXU7_9POAL</name>
<dbReference type="InterPro" id="IPR036047">
    <property type="entry name" value="F-box-like_dom_sf"/>
</dbReference>
<dbReference type="Proteomes" id="UP000636709">
    <property type="component" value="Unassembled WGS sequence"/>
</dbReference>
<dbReference type="AlphaFoldDB" id="A0A835DXU7"/>
<evidence type="ECO:0000313" key="4">
    <source>
        <dbReference type="Proteomes" id="UP000636709"/>
    </source>
</evidence>
<evidence type="ECO:0000259" key="2">
    <source>
        <dbReference type="PROSITE" id="PS50181"/>
    </source>
</evidence>
<dbReference type="PROSITE" id="PS50181">
    <property type="entry name" value="FBOX"/>
    <property type="match status" value="1"/>
</dbReference>
<sequence>MADDVSSDLPTDILVDILVRLPTSARRRFRLVCKRWRDVIDERTAERQVRTKILVFNSKPQSSRVLVFGDEDRRRMHEWTYGSAFSWGRVDMVGTSNGLICLHDSSYGDRSTITIANPITGEALALPPVPRVRNSTGSFGSYGFGYHPTTGQYKVVHVPSCVSLRPDTVHVLTLGCSVWRKAVPSMADVTYYDCSGGVVCADGSAYWFSLSGNRVVALDLKDERLTSFPGPPGMRSIGVASEASFKLTSVNARLGVVFPSYKPATTRVVVWILDGGGEEQPRWSRRYTLIDRTTGSLIVLTPHLTHGKDILTMSRDMDGLYRHKVGDCTDVDDGRTAQLVLSEGIELIISEEEGNIRTFAYVETQEPLPIVRESRSQKGKKKKLGQSQSISFHRIK</sequence>
<dbReference type="OrthoDB" id="689211at2759"/>
<organism evidence="3 4">
    <name type="scientific">Digitaria exilis</name>
    <dbReference type="NCBI Taxonomy" id="1010633"/>
    <lineage>
        <taxon>Eukaryota</taxon>
        <taxon>Viridiplantae</taxon>
        <taxon>Streptophyta</taxon>
        <taxon>Embryophyta</taxon>
        <taxon>Tracheophyta</taxon>
        <taxon>Spermatophyta</taxon>
        <taxon>Magnoliopsida</taxon>
        <taxon>Liliopsida</taxon>
        <taxon>Poales</taxon>
        <taxon>Poaceae</taxon>
        <taxon>PACMAD clade</taxon>
        <taxon>Panicoideae</taxon>
        <taxon>Panicodae</taxon>
        <taxon>Paniceae</taxon>
        <taxon>Anthephorinae</taxon>
        <taxon>Digitaria</taxon>
    </lineage>
</organism>
<accession>A0A835DXU7</accession>
<gene>
    <name evidence="3" type="ORF">HU200_065016</name>
</gene>
<dbReference type="SMART" id="SM00256">
    <property type="entry name" value="FBOX"/>
    <property type="match status" value="1"/>
</dbReference>
<comment type="caution">
    <text evidence="3">The sequence shown here is derived from an EMBL/GenBank/DDBJ whole genome shotgun (WGS) entry which is preliminary data.</text>
</comment>
<evidence type="ECO:0000313" key="3">
    <source>
        <dbReference type="EMBL" id="KAF8648161.1"/>
    </source>
</evidence>
<evidence type="ECO:0000256" key="1">
    <source>
        <dbReference type="SAM" id="MobiDB-lite"/>
    </source>
</evidence>
<dbReference type="Pfam" id="PF08268">
    <property type="entry name" value="FBA_3"/>
    <property type="match status" value="1"/>
</dbReference>
<feature type="domain" description="F-box" evidence="2">
    <location>
        <begin position="3"/>
        <end position="49"/>
    </location>
</feature>
<dbReference type="PANTHER" id="PTHR31111:SF133">
    <property type="entry name" value="OS07G0196600 PROTEIN"/>
    <property type="match status" value="1"/>
</dbReference>
<dbReference type="Pfam" id="PF00646">
    <property type="entry name" value="F-box"/>
    <property type="match status" value="1"/>
</dbReference>
<reference evidence="3" key="1">
    <citation type="submission" date="2020-07" db="EMBL/GenBank/DDBJ databases">
        <title>Genome sequence and genetic diversity analysis of an under-domesticated orphan crop, white fonio (Digitaria exilis).</title>
        <authorList>
            <person name="Bennetzen J.L."/>
            <person name="Chen S."/>
            <person name="Ma X."/>
            <person name="Wang X."/>
            <person name="Yssel A.E.J."/>
            <person name="Chaluvadi S.R."/>
            <person name="Johnson M."/>
            <person name="Gangashetty P."/>
            <person name="Hamidou F."/>
            <person name="Sanogo M.D."/>
            <person name="Zwaenepoel A."/>
            <person name="Wallace J."/>
            <person name="Van De Peer Y."/>
            <person name="Van Deynze A."/>
        </authorList>
    </citation>
    <scope>NUCLEOTIDE SEQUENCE</scope>
    <source>
        <tissue evidence="3">Leaves</tissue>
    </source>
</reference>